<dbReference type="Pfam" id="PF14198">
    <property type="entry name" value="TnpV"/>
    <property type="match status" value="1"/>
</dbReference>
<dbReference type="EMBL" id="ABCB02000020">
    <property type="protein sequence ID" value="EDO60379.1"/>
    <property type="molecule type" value="Genomic_DNA"/>
</dbReference>
<keyword evidence="4" id="KW-1185">Reference proteome</keyword>
<dbReference type="eggNOG" id="ENOG5031VPY">
    <property type="taxonomic scope" value="Bacteria"/>
</dbReference>
<gene>
    <name evidence="2" type="ORF">CH238_01600</name>
    <name evidence="1" type="ORF">CLOLEP_03205</name>
</gene>
<reference evidence="1 3" key="2">
    <citation type="submission" date="2007-08" db="EMBL/GenBank/DDBJ databases">
        <authorList>
            <person name="Fulton L."/>
            <person name="Clifton S."/>
            <person name="Fulton B."/>
            <person name="Xu J."/>
            <person name="Minx P."/>
            <person name="Pepin K.H."/>
            <person name="Johnson M."/>
            <person name="Thiruvilangam P."/>
            <person name="Bhonagiri V."/>
            <person name="Nash W.E."/>
            <person name="Wang C."/>
            <person name="Mardis E.R."/>
            <person name="Wilson R.K."/>
        </authorList>
    </citation>
    <scope>NUCLEOTIDE SEQUENCE [LARGE SCALE GENOMIC DNA]</scope>
    <source>
        <strain evidence="1 3">DSM 753</strain>
    </source>
</reference>
<sequence length="125" mass="14673">MSKTIFEEMGGTYVRQGDYNLPCLSLPAEKENKPIGVWGQRHLRYLKQHRKVLYTNLLTNGRLNSYLADIDEQAEDMFLRLVKQMAEREGVTEQLKAENALEWVQRMNNIRACVREIVEREIIFA</sequence>
<dbReference type="Proteomes" id="UP000003490">
    <property type="component" value="Unassembled WGS sequence"/>
</dbReference>
<dbReference type="InterPro" id="IPR026989">
    <property type="entry name" value="TnpV"/>
</dbReference>
<proteinExistence type="predicted"/>
<dbReference type="AlphaFoldDB" id="A7VX82"/>
<dbReference type="EMBL" id="NOXF01000001">
    <property type="protein sequence ID" value="PEQ25711.1"/>
    <property type="molecule type" value="Genomic_DNA"/>
</dbReference>
<dbReference type="OrthoDB" id="3267916at2"/>
<dbReference type="Proteomes" id="UP000220611">
    <property type="component" value="Unassembled WGS sequence"/>
</dbReference>
<evidence type="ECO:0000313" key="1">
    <source>
        <dbReference type="EMBL" id="EDO60379.1"/>
    </source>
</evidence>
<protein>
    <submittedName>
        <fullName evidence="2">TnpV protein</fullName>
    </submittedName>
</protein>
<dbReference type="HOGENOM" id="CLU_140884_2_1_9"/>
<evidence type="ECO:0000313" key="4">
    <source>
        <dbReference type="Proteomes" id="UP000220611"/>
    </source>
</evidence>
<accession>A7VX82</accession>
<comment type="caution">
    <text evidence="1">The sequence shown here is derived from an EMBL/GenBank/DDBJ whole genome shotgun (WGS) entry which is preliminary data.</text>
</comment>
<evidence type="ECO:0000313" key="2">
    <source>
        <dbReference type="EMBL" id="PEQ25711.1"/>
    </source>
</evidence>
<name>A7VX82_9FIRM</name>
<organism evidence="1 3">
    <name type="scientific">[Clostridium] leptum DSM 753</name>
    <dbReference type="NCBI Taxonomy" id="428125"/>
    <lineage>
        <taxon>Bacteria</taxon>
        <taxon>Bacillati</taxon>
        <taxon>Bacillota</taxon>
        <taxon>Clostridia</taxon>
        <taxon>Eubacteriales</taxon>
        <taxon>Oscillospiraceae</taxon>
        <taxon>Oscillospiraceae incertae sedis</taxon>
    </lineage>
</organism>
<evidence type="ECO:0000313" key="3">
    <source>
        <dbReference type="Proteomes" id="UP000003490"/>
    </source>
</evidence>
<reference evidence="1 3" key="1">
    <citation type="submission" date="2007-08" db="EMBL/GenBank/DDBJ databases">
        <title>Draft genome sequence of Clostridium leptum (DSM 753).</title>
        <authorList>
            <person name="Sudarsanam P."/>
            <person name="Ley R."/>
            <person name="Guruge J."/>
            <person name="Turnbaugh P.J."/>
            <person name="Mahowald M."/>
            <person name="Liep D."/>
            <person name="Gordon J."/>
        </authorList>
    </citation>
    <scope>NUCLEOTIDE SEQUENCE [LARGE SCALE GENOMIC DNA]</scope>
    <source>
        <strain evidence="1 3">DSM 753</strain>
    </source>
</reference>
<reference evidence="2 4" key="3">
    <citation type="submission" date="2017-07" db="EMBL/GenBank/DDBJ databases">
        <title>Prevalence of linear plasmids in Cutibacterium (Propionibacterium) acnes isolates obtained from prostatic tissue.</title>
        <authorList>
            <person name="Davidsson S."/>
            <person name="Carlsson J."/>
            <person name="Molling P."/>
            <person name="Andren O."/>
            <person name="Andersson S.-O."/>
            <person name="Brzuszkiewicz E."/>
            <person name="Poehlein A."/>
            <person name="Al-Zeer M."/>
            <person name="Brinkmann V."/>
            <person name="Scavenius C."/>
            <person name="Nazipi S."/>
            <person name="Soderquist B."/>
            <person name="Bruggemann H."/>
        </authorList>
    </citation>
    <scope>NUCLEOTIDE SEQUENCE [LARGE SCALE GENOMIC DNA]</scope>
    <source>
        <strain evidence="2 4">DSM 753</strain>
    </source>
</reference>